<dbReference type="SUPFAM" id="SSF48403">
    <property type="entry name" value="Ankyrin repeat"/>
    <property type="match status" value="1"/>
</dbReference>
<reference evidence="3" key="1">
    <citation type="journal article" date="2023" name="Front. Mar. Sci.">
        <title>A new Merluccius polli reference genome to investigate the effects of global change in West African waters.</title>
        <authorList>
            <person name="Mateo J.L."/>
            <person name="Blanco-Fernandez C."/>
            <person name="Garcia-Vazquez E."/>
            <person name="Machado-Schiaffino G."/>
        </authorList>
    </citation>
    <scope>NUCLEOTIDE SEQUENCE</scope>
    <source>
        <strain evidence="3">C29</strain>
        <tissue evidence="3">Fin</tissue>
    </source>
</reference>
<dbReference type="PROSITE" id="PS50088">
    <property type="entry name" value="ANK_REPEAT"/>
    <property type="match status" value="2"/>
</dbReference>
<evidence type="ECO:0000313" key="3">
    <source>
        <dbReference type="EMBL" id="KAK0146199.1"/>
    </source>
</evidence>
<dbReference type="PROSITE" id="PS50297">
    <property type="entry name" value="ANK_REP_REGION"/>
    <property type="match status" value="2"/>
</dbReference>
<dbReference type="Gene3D" id="1.25.40.20">
    <property type="entry name" value="Ankyrin repeat-containing domain"/>
    <property type="match status" value="1"/>
</dbReference>
<comment type="caution">
    <text evidence="3">The sequence shown here is derived from an EMBL/GenBank/DDBJ whole genome shotgun (WGS) entry which is preliminary data.</text>
</comment>
<dbReference type="PANTHER" id="PTHR24157:SF3">
    <property type="entry name" value="ANKYRIN REPEAT, SAM AND BASIC LEUCINE ZIPPER DOMAIN-CONTAINING PROTEIN 1"/>
    <property type="match status" value="1"/>
</dbReference>
<dbReference type="EMBL" id="JAOPHQ010002607">
    <property type="protein sequence ID" value="KAK0146199.1"/>
    <property type="molecule type" value="Genomic_DNA"/>
</dbReference>
<organism evidence="3 4">
    <name type="scientific">Merluccius polli</name>
    <name type="common">Benguela hake</name>
    <name type="synonym">Merluccius cadenati</name>
    <dbReference type="NCBI Taxonomy" id="89951"/>
    <lineage>
        <taxon>Eukaryota</taxon>
        <taxon>Metazoa</taxon>
        <taxon>Chordata</taxon>
        <taxon>Craniata</taxon>
        <taxon>Vertebrata</taxon>
        <taxon>Euteleostomi</taxon>
        <taxon>Actinopterygii</taxon>
        <taxon>Neopterygii</taxon>
        <taxon>Teleostei</taxon>
        <taxon>Neoteleostei</taxon>
        <taxon>Acanthomorphata</taxon>
        <taxon>Zeiogadaria</taxon>
        <taxon>Gadariae</taxon>
        <taxon>Gadiformes</taxon>
        <taxon>Gadoidei</taxon>
        <taxon>Merlucciidae</taxon>
        <taxon>Merluccius</taxon>
    </lineage>
</organism>
<keyword evidence="1" id="KW-0040">ANK repeat</keyword>
<name>A0AA47MU84_MERPO</name>
<dbReference type="InterPro" id="IPR036770">
    <property type="entry name" value="Ankyrin_rpt-contain_sf"/>
</dbReference>
<protein>
    <submittedName>
        <fullName evidence="3">Ankyrin repeat, SAM and basic leucine zipper domain-containing protein 1</fullName>
    </submittedName>
</protein>
<dbReference type="GO" id="GO:0071546">
    <property type="term" value="C:pi-body"/>
    <property type="evidence" value="ECO:0007669"/>
    <property type="project" value="TreeGrafter"/>
</dbReference>
<keyword evidence="4" id="KW-1185">Reference proteome</keyword>
<dbReference type="InterPro" id="IPR002110">
    <property type="entry name" value="Ankyrin_rpt"/>
</dbReference>
<dbReference type="Proteomes" id="UP001174136">
    <property type="component" value="Unassembled WGS sequence"/>
</dbReference>
<proteinExistence type="predicted"/>
<dbReference type="PANTHER" id="PTHR24157">
    <property type="entry name" value="ANKYRIN REPEAT, SAM AND BASIC LEUCINE ZIPPER DOMAIN-CONTAINING PROTEIN 1"/>
    <property type="match status" value="1"/>
</dbReference>
<dbReference type="SMART" id="SM00248">
    <property type="entry name" value="ANK"/>
    <property type="match status" value="3"/>
</dbReference>
<dbReference type="AlphaFoldDB" id="A0AA47MU84"/>
<feature type="repeat" description="ANK" evidence="1">
    <location>
        <begin position="1"/>
        <end position="31"/>
    </location>
</feature>
<feature type="repeat" description="ANK" evidence="1">
    <location>
        <begin position="32"/>
        <end position="64"/>
    </location>
</feature>
<feature type="region of interest" description="Disordered" evidence="2">
    <location>
        <begin position="87"/>
        <end position="119"/>
    </location>
</feature>
<evidence type="ECO:0000313" key="4">
    <source>
        <dbReference type="Proteomes" id="UP001174136"/>
    </source>
</evidence>
<dbReference type="Pfam" id="PF12796">
    <property type="entry name" value="Ank_2"/>
    <property type="match status" value="1"/>
</dbReference>
<evidence type="ECO:0000256" key="1">
    <source>
        <dbReference type="PROSITE-ProRule" id="PRU00023"/>
    </source>
</evidence>
<evidence type="ECO:0000256" key="2">
    <source>
        <dbReference type="SAM" id="MobiDB-lite"/>
    </source>
</evidence>
<sequence>MSCLMQAARDGYSTVINLLVSHGAHVNAQDSNGYTALAFAAQYGRVEAALKLLQVGADKTIRTKDGESPADISLAYKHTRLTQILTASGQEHNQRFNSKEESLSKTPKDNSDGPDSKEW</sequence>
<feature type="compositionally biased region" description="Basic and acidic residues" evidence="2">
    <location>
        <begin position="92"/>
        <end position="119"/>
    </location>
</feature>
<gene>
    <name evidence="3" type="primary">ASZ1_1</name>
    <name evidence="3" type="ORF">N1851_014497</name>
</gene>
<accession>A0AA47MU84</accession>